<proteinExistence type="predicted"/>
<dbReference type="RefSeq" id="WP_105052911.1">
    <property type="nucleotide sequence ID" value="NZ_BMYG01000001.1"/>
</dbReference>
<reference evidence="1 2" key="1">
    <citation type="submission" date="2016-12" db="EMBL/GenBank/DDBJ databases">
        <title>Diversity of luminous bacteria.</title>
        <authorList>
            <person name="Yoshizawa S."/>
            <person name="Kogure K."/>
        </authorList>
    </citation>
    <scope>NUCLEOTIDE SEQUENCE [LARGE SCALE GENOMIC DNA]</scope>
    <source>
        <strain evidence="1 2">SA4-48</strain>
    </source>
</reference>
<evidence type="ECO:0000313" key="1">
    <source>
        <dbReference type="EMBL" id="PQJ54396.1"/>
    </source>
</evidence>
<dbReference type="InterPro" id="IPR021378">
    <property type="entry name" value="DUF3010"/>
</dbReference>
<evidence type="ECO:0000313" key="2">
    <source>
        <dbReference type="Proteomes" id="UP000239007"/>
    </source>
</evidence>
<accession>A0A2S7UWN6</accession>
<dbReference type="Proteomes" id="UP000239007">
    <property type="component" value="Unassembled WGS sequence"/>
</dbReference>
<name>A0A2S7UWN6_9GAMM</name>
<organism evidence="1 2">
    <name type="scientific">Psychrosphaera saromensis</name>
    <dbReference type="NCBI Taxonomy" id="716813"/>
    <lineage>
        <taxon>Bacteria</taxon>
        <taxon>Pseudomonadati</taxon>
        <taxon>Pseudomonadota</taxon>
        <taxon>Gammaproteobacteria</taxon>
        <taxon>Alteromonadales</taxon>
        <taxon>Pseudoalteromonadaceae</taxon>
        <taxon>Psychrosphaera</taxon>
    </lineage>
</organism>
<dbReference type="Pfam" id="PF11215">
    <property type="entry name" value="DUF3010"/>
    <property type="match status" value="1"/>
</dbReference>
<dbReference type="OrthoDB" id="6214536at2"/>
<keyword evidence="2" id="KW-1185">Reference proteome</keyword>
<dbReference type="AlphaFoldDB" id="A0A2S7UWN6"/>
<comment type="caution">
    <text evidence="1">The sequence shown here is derived from an EMBL/GenBank/DDBJ whole genome shotgun (WGS) entry which is preliminary data.</text>
</comment>
<gene>
    <name evidence="1" type="ORF">BTO11_12490</name>
</gene>
<evidence type="ECO:0008006" key="3">
    <source>
        <dbReference type="Google" id="ProtNLM"/>
    </source>
</evidence>
<protein>
    <recommendedName>
        <fullName evidence="3">DUF3010 domain-containing protein</fullName>
    </recommendedName>
</protein>
<dbReference type="EMBL" id="MSCH01000003">
    <property type="protein sequence ID" value="PQJ54396.1"/>
    <property type="molecule type" value="Genomic_DNA"/>
</dbReference>
<sequence length="142" mass="16119">MKILGIELNAKEAVLCLMASESGLFNVMECRTRGIELRDAETAEGVRGFQFQMIKLIDDYAIDKVVIKQRHAKGKFAGSTNSFKMEAAIQLIDTVSVEVIPATEIKETLKKNPLDYNMKDLELRKFQEDAFYTAYTFALRDL</sequence>